<evidence type="ECO:0000313" key="2">
    <source>
        <dbReference type="Proteomes" id="UP000045039"/>
    </source>
</evidence>
<protein>
    <submittedName>
        <fullName evidence="1">Uncharacterized protein</fullName>
    </submittedName>
</protein>
<comment type="caution">
    <text evidence="1">The sequence shown here is derived from an EMBL/GenBank/DDBJ whole genome shotgun (WGS) entry which is preliminary data.</text>
</comment>
<dbReference type="RefSeq" id="WP_003149288.1">
    <property type="nucleotide sequence ID" value="NZ_CAADND010000699.1"/>
</dbReference>
<dbReference type="Proteomes" id="UP000045039">
    <property type="component" value="Unassembled WGS sequence"/>
</dbReference>
<reference evidence="2" key="1">
    <citation type="submission" date="2015-06" db="EMBL/GenBank/DDBJ databases">
        <authorList>
            <person name="Radhakrishnan Rajesh"/>
            <person name="Underwood Anthony"/>
            <person name="Al-Shahib Ali"/>
        </authorList>
    </citation>
    <scope>NUCLEOTIDE SEQUENCE [LARGE SCALE GENOMIC DNA]</scope>
    <source>
        <strain evidence="2">P19_London_7_VIM_2_05_10</strain>
    </source>
</reference>
<dbReference type="AlphaFoldDB" id="A0A9P1RDY3"/>
<organism evidence="1 2">
    <name type="scientific">Pseudomonas aeruginosa</name>
    <dbReference type="NCBI Taxonomy" id="287"/>
    <lineage>
        <taxon>Bacteria</taxon>
        <taxon>Pseudomonadati</taxon>
        <taxon>Pseudomonadota</taxon>
        <taxon>Gammaproteobacteria</taxon>
        <taxon>Pseudomonadales</taxon>
        <taxon>Pseudomonadaceae</taxon>
        <taxon>Pseudomonas</taxon>
    </lineage>
</organism>
<gene>
    <name evidence="1" type="ORF">PAERUG_P19_London_7_VIM_2_05_10_06784</name>
</gene>
<evidence type="ECO:0000313" key="1">
    <source>
        <dbReference type="EMBL" id="CRQ11209.1"/>
    </source>
</evidence>
<sequence>MRRTVGLPAEDSQPSIPDLFNEAMYDLKLNGFGTTLALNPPAWAIISRSSSPDISKAYQWSRFTEAGIDAVGFGSSVEKVVREALELGAVDIAPRDVLESLSRRPNFDSQGFSVDAIMRMRLGEAPYQLALGGLVVDPRLAAQEHSQAPVEREIAAELLEVVLEQLPAAGRVDALRLLIADHDVEREQVSAEITAQVWELFDQNEAATYQLYLLDCALMNAHPARFSDWRGFMLERSPVEPEVEFNPTPSFLD</sequence>
<accession>A0A9P1RDY3</accession>
<dbReference type="EMBL" id="CVVU01000274">
    <property type="protein sequence ID" value="CRQ11209.1"/>
    <property type="molecule type" value="Genomic_DNA"/>
</dbReference>
<proteinExistence type="predicted"/>
<name>A0A9P1RDY3_PSEAI</name>